<organism evidence="2 3">
    <name type="scientific">Candidatus Woesebacteria bacterium GWA1_41_8</name>
    <dbReference type="NCBI Taxonomy" id="1802471"/>
    <lineage>
        <taxon>Bacteria</taxon>
        <taxon>Candidatus Woeseibacteriota</taxon>
    </lineage>
</organism>
<protein>
    <recommendedName>
        <fullName evidence="1">Glycosyltransferase 2-like domain-containing protein</fullName>
    </recommendedName>
</protein>
<evidence type="ECO:0000259" key="1">
    <source>
        <dbReference type="Pfam" id="PF00535"/>
    </source>
</evidence>
<accession>A0A1F7WHS0</accession>
<evidence type="ECO:0000313" key="3">
    <source>
        <dbReference type="Proteomes" id="UP000176198"/>
    </source>
</evidence>
<dbReference type="STRING" id="1802471.A2115_02935"/>
<gene>
    <name evidence="2" type="ORF">A2115_02935</name>
</gene>
<dbReference type="Gene3D" id="3.90.550.10">
    <property type="entry name" value="Spore Coat Polysaccharide Biosynthesis Protein SpsA, Chain A"/>
    <property type="match status" value="1"/>
</dbReference>
<dbReference type="SUPFAM" id="SSF53448">
    <property type="entry name" value="Nucleotide-diphospho-sugar transferases"/>
    <property type="match status" value="1"/>
</dbReference>
<dbReference type="InterPro" id="IPR029044">
    <property type="entry name" value="Nucleotide-diphossugar_trans"/>
</dbReference>
<dbReference type="PANTHER" id="PTHR43179">
    <property type="entry name" value="RHAMNOSYLTRANSFERASE WBBL"/>
    <property type="match status" value="1"/>
</dbReference>
<dbReference type="CDD" id="cd04186">
    <property type="entry name" value="GT_2_like_c"/>
    <property type="match status" value="1"/>
</dbReference>
<reference evidence="2 3" key="1">
    <citation type="journal article" date="2016" name="Nat. Commun.">
        <title>Thousands of microbial genomes shed light on interconnected biogeochemical processes in an aquifer system.</title>
        <authorList>
            <person name="Anantharaman K."/>
            <person name="Brown C.T."/>
            <person name="Hug L.A."/>
            <person name="Sharon I."/>
            <person name="Castelle C.J."/>
            <person name="Probst A.J."/>
            <person name="Thomas B.C."/>
            <person name="Singh A."/>
            <person name="Wilkins M.J."/>
            <person name="Karaoz U."/>
            <person name="Brodie E.L."/>
            <person name="Williams K.H."/>
            <person name="Hubbard S.S."/>
            <person name="Banfield J.F."/>
        </authorList>
    </citation>
    <scope>NUCLEOTIDE SEQUENCE [LARGE SCALE GENOMIC DNA]</scope>
</reference>
<comment type="caution">
    <text evidence="2">The sequence shown here is derived from an EMBL/GenBank/DDBJ whole genome shotgun (WGS) entry which is preliminary data.</text>
</comment>
<evidence type="ECO:0000313" key="2">
    <source>
        <dbReference type="EMBL" id="OGM02394.1"/>
    </source>
</evidence>
<sequence length="302" mass="34505">MKTNPDISIVILNFNSISFLEKCLLSIKQSKLNGIKAEVLVVDNASTDQSVEVLKRKYPEIKLIESKSNRGFAAGNNLARGKVSGKYILFLNPDTELEKNTLLTVFRFMQQAPMVGVATCKLVLPGGTLDYSTHRGFPTPFNAFFYFFTPFSKIFPKTKLFSGYTQGWKLDDPKPHEVDAISGAFFFVRKSAADKVEWWDEDYFWYGEDLEFCYRLKEMGLKVMFLPQTSALHHKGVSSGIKGHSKKISSATKETRLRSALSSTQVMRIFYRKHYEKKYPKVFSFIVFTGIKLLEKIRTGFI</sequence>
<dbReference type="Pfam" id="PF00535">
    <property type="entry name" value="Glycos_transf_2"/>
    <property type="match status" value="1"/>
</dbReference>
<feature type="domain" description="Glycosyltransferase 2-like" evidence="1">
    <location>
        <begin position="8"/>
        <end position="164"/>
    </location>
</feature>
<proteinExistence type="predicted"/>
<dbReference type="PANTHER" id="PTHR43179:SF7">
    <property type="entry name" value="RHAMNOSYLTRANSFERASE WBBL"/>
    <property type="match status" value="1"/>
</dbReference>
<dbReference type="Proteomes" id="UP000176198">
    <property type="component" value="Unassembled WGS sequence"/>
</dbReference>
<dbReference type="AlphaFoldDB" id="A0A1F7WHS0"/>
<dbReference type="EMBL" id="MGFJ01000022">
    <property type="protein sequence ID" value="OGM02394.1"/>
    <property type="molecule type" value="Genomic_DNA"/>
</dbReference>
<name>A0A1F7WHS0_9BACT</name>
<dbReference type="InterPro" id="IPR001173">
    <property type="entry name" value="Glyco_trans_2-like"/>
</dbReference>